<dbReference type="Gene3D" id="1.10.287.110">
    <property type="entry name" value="DnaJ domain"/>
    <property type="match status" value="1"/>
</dbReference>
<reference evidence="3" key="1">
    <citation type="submission" date="2020-06" db="EMBL/GenBank/DDBJ databases">
        <authorList>
            <consortium name="Plant Systems Biology data submission"/>
        </authorList>
    </citation>
    <scope>NUCLEOTIDE SEQUENCE</scope>
    <source>
        <strain evidence="3">D6</strain>
    </source>
</reference>
<dbReference type="EMBL" id="CAICTM010000872">
    <property type="protein sequence ID" value="CAB9517679.1"/>
    <property type="molecule type" value="Genomic_DNA"/>
</dbReference>
<dbReference type="PANTHER" id="PTHR44240:SF10">
    <property type="entry name" value="J DOMAIN-CONTAINING PROTEIN"/>
    <property type="match status" value="1"/>
</dbReference>
<sequence>MALAGTSLYILDGEGLKSNNRTVLSLCGLGGRVVSEIDDATHAVVIDGDRTSMMSGSLEAGIVTAQALSIPIVDAKRWQQRCLDQLETGQHWSDVPVQDLVPSVVLRFTGNNGGNTTGGGGGSTTVNGTHRSQLSSSLSQTFQYLRREDPEAVEQDAIKRAMELSMLDCALVLRTDSNTGSLTSKKNNGDDKNNQESPYKILGLSADASAAQIKSAYRKLAQLTHPDKGGTKEAFHQIAVAYRSLLALHSSPQKSPSIITIITDVFHVPKRLKTTAHWDKELADHRRLVEELFTSHGANLQETAAAQEYVLQHGLKLQPRSAGSTNLNERQELIHNSCFYLSLAASYLSGIGALLLIPPCQDTKNPTFDTLSEFGEEDRFLIGETALQLKRLIEAAVVRAHPEWVASEQVGEQVQAFSDFLVYLLDNPQAVVSEWAVVVFDTTSGIADVYKGKHYDERPECHSSNCITIRYLPGHYEPLLPVDDELRPTLQQILDTLDANQIFYVITDGAA</sequence>
<dbReference type="PRINTS" id="PR00625">
    <property type="entry name" value="JDOMAIN"/>
</dbReference>
<evidence type="ECO:0000313" key="3">
    <source>
        <dbReference type="EMBL" id="CAB9517679.1"/>
    </source>
</evidence>
<feature type="region of interest" description="Disordered" evidence="1">
    <location>
        <begin position="178"/>
        <end position="197"/>
    </location>
</feature>
<feature type="compositionally biased region" description="Gly residues" evidence="1">
    <location>
        <begin position="111"/>
        <end position="123"/>
    </location>
</feature>
<feature type="compositionally biased region" description="Low complexity" evidence="1">
    <location>
        <begin position="124"/>
        <end position="133"/>
    </location>
</feature>
<evidence type="ECO:0000259" key="2">
    <source>
        <dbReference type="PROSITE" id="PS50076"/>
    </source>
</evidence>
<dbReference type="Proteomes" id="UP001153069">
    <property type="component" value="Unassembled WGS sequence"/>
</dbReference>
<dbReference type="SUPFAM" id="SSF46565">
    <property type="entry name" value="Chaperone J-domain"/>
    <property type="match status" value="1"/>
</dbReference>
<keyword evidence="4" id="KW-1185">Reference proteome</keyword>
<proteinExistence type="predicted"/>
<protein>
    <recommendedName>
        <fullName evidence="2">J domain-containing protein</fullName>
    </recommendedName>
</protein>
<dbReference type="Pfam" id="PF00226">
    <property type="entry name" value="DnaJ"/>
    <property type="match status" value="1"/>
</dbReference>
<dbReference type="InterPro" id="IPR001623">
    <property type="entry name" value="DnaJ_domain"/>
</dbReference>
<accession>A0A9N8EEF3</accession>
<organism evidence="3 4">
    <name type="scientific">Seminavis robusta</name>
    <dbReference type="NCBI Taxonomy" id="568900"/>
    <lineage>
        <taxon>Eukaryota</taxon>
        <taxon>Sar</taxon>
        <taxon>Stramenopiles</taxon>
        <taxon>Ochrophyta</taxon>
        <taxon>Bacillariophyta</taxon>
        <taxon>Bacillariophyceae</taxon>
        <taxon>Bacillariophycidae</taxon>
        <taxon>Naviculales</taxon>
        <taxon>Naviculaceae</taxon>
        <taxon>Seminavis</taxon>
    </lineage>
</organism>
<dbReference type="AlphaFoldDB" id="A0A9N8EEF3"/>
<dbReference type="PROSITE" id="PS50076">
    <property type="entry name" value="DNAJ_2"/>
    <property type="match status" value="1"/>
</dbReference>
<dbReference type="InterPro" id="IPR036869">
    <property type="entry name" value="J_dom_sf"/>
</dbReference>
<feature type="domain" description="J" evidence="2">
    <location>
        <begin position="197"/>
        <end position="250"/>
    </location>
</feature>
<dbReference type="InterPro" id="IPR052276">
    <property type="entry name" value="Diphthamide-biosynth_chaperone"/>
</dbReference>
<dbReference type="SMART" id="SM00271">
    <property type="entry name" value="DnaJ"/>
    <property type="match status" value="1"/>
</dbReference>
<feature type="region of interest" description="Disordered" evidence="1">
    <location>
        <begin position="111"/>
        <end position="133"/>
    </location>
</feature>
<dbReference type="CDD" id="cd06257">
    <property type="entry name" value="DnaJ"/>
    <property type="match status" value="1"/>
</dbReference>
<dbReference type="OrthoDB" id="10067602at2759"/>
<evidence type="ECO:0000256" key="1">
    <source>
        <dbReference type="SAM" id="MobiDB-lite"/>
    </source>
</evidence>
<dbReference type="PANTHER" id="PTHR44240">
    <property type="entry name" value="DNAJ DOMAIN (PROKARYOTIC HEAT SHOCK PROTEIN)-RELATED"/>
    <property type="match status" value="1"/>
</dbReference>
<comment type="caution">
    <text evidence="3">The sequence shown here is derived from an EMBL/GenBank/DDBJ whole genome shotgun (WGS) entry which is preliminary data.</text>
</comment>
<name>A0A9N8EEF3_9STRA</name>
<gene>
    <name evidence="3" type="ORF">SEMRO_873_G214020.1</name>
</gene>
<evidence type="ECO:0000313" key="4">
    <source>
        <dbReference type="Proteomes" id="UP001153069"/>
    </source>
</evidence>